<keyword evidence="3 4" id="KW-0132">Cell division</keyword>
<keyword evidence="1 3" id="KW-0175">Coiled coil</keyword>
<organism evidence="4 5">
    <name type="scientific">Orbus hercynius</name>
    <dbReference type="NCBI Taxonomy" id="593135"/>
    <lineage>
        <taxon>Bacteria</taxon>
        <taxon>Pseudomonadati</taxon>
        <taxon>Pseudomonadota</taxon>
        <taxon>Gammaproteobacteria</taxon>
        <taxon>Orbales</taxon>
        <taxon>Orbaceae</taxon>
        <taxon>Orbus</taxon>
    </lineage>
</organism>
<sequence>MSLEILNQLETKIQQTVTTIQSLQREIDELKQKNQDLETLISEESDEVTNLRNQNMALQQEQTAWQERISTLVSKIGEISR</sequence>
<keyword evidence="2 3" id="KW-0717">Septation</keyword>
<dbReference type="GO" id="GO:0005737">
    <property type="term" value="C:cytoplasm"/>
    <property type="evidence" value="ECO:0007669"/>
    <property type="project" value="UniProtKB-SubCell"/>
</dbReference>
<dbReference type="RefSeq" id="WP_121144140.1">
    <property type="nucleotide sequence ID" value="NZ_RBWY01000001.1"/>
</dbReference>
<evidence type="ECO:0000256" key="1">
    <source>
        <dbReference type="ARBA" id="ARBA00023054"/>
    </source>
</evidence>
<keyword evidence="3" id="KW-0963">Cytoplasm</keyword>
<reference evidence="4 5" key="1">
    <citation type="submission" date="2018-10" db="EMBL/GenBank/DDBJ databases">
        <title>Genomic Encyclopedia of Type Strains, Phase IV (KMG-IV): sequencing the most valuable type-strain genomes for metagenomic binning, comparative biology and taxonomic classification.</title>
        <authorList>
            <person name="Goeker M."/>
        </authorList>
    </citation>
    <scope>NUCLEOTIDE SEQUENCE [LARGE SCALE GENOMIC DNA]</scope>
    <source>
        <strain evidence="4 5">DSM 22228</strain>
    </source>
</reference>
<keyword evidence="3" id="KW-0131">Cell cycle</keyword>
<evidence type="ECO:0000313" key="5">
    <source>
        <dbReference type="Proteomes" id="UP000278542"/>
    </source>
</evidence>
<dbReference type="InterPro" id="IPR009252">
    <property type="entry name" value="Cell_div_ZapB"/>
</dbReference>
<dbReference type="HAMAP" id="MF_01196">
    <property type="entry name" value="ZapB"/>
    <property type="match status" value="1"/>
</dbReference>
<keyword evidence="5" id="KW-1185">Reference proteome</keyword>
<comment type="function">
    <text evidence="3">Non-essential, abundant cell division factor that is required for proper Z-ring formation. It is recruited early to the divisome by direct interaction with FtsZ, stimulating Z-ring assembly and thereby promoting cell division earlier in the cell cycle. Its recruitment to the Z-ring requires functional FtsA or ZipA.</text>
</comment>
<comment type="subcellular location">
    <subcellularLocation>
        <location evidence="3">Cytoplasm</location>
    </subcellularLocation>
    <text evidence="3">Localizes to the septum at mid-cell, in a FtsZ-like pattern.</text>
</comment>
<accession>A0A495RII7</accession>
<dbReference type="EMBL" id="RBWY01000001">
    <property type="protein sequence ID" value="RKS87235.1"/>
    <property type="molecule type" value="Genomic_DNA"/>
</dbReference>
<dbReference type="OrthoDB" id="6554593at2"/>
<dbReference type="Proteomes" id="UP000278542">
    <property type="component" value="Unassembled WGS sequence"/>
</dbReference>
<comment type="caution">
    <text evidence="4">The sequence shown here is derived from an EMBL/GenBank/DDBJ whole genome shotgun (WGS) entry which is preliminary data.</text>
</comment>
<evidence type="ECO:0000256" key="3">
    <source>
        <dbReference type="HAMAP-Rule" id="MF_01196"/>
    </source>
</evidence>
<evidence type="ECO:0000313" key="4">
    <source>
        <dbReference type="EMBL" id="RKS87235.1"/>
    </source>
</evidence>
<dbReference type="Pfam" id="PF06005">
    <property type="entry name" value="ZapB"/>
    <property type="match status" value="1"/>
</dbReference>
<name>A0A495RII7_9GAMM</name>
<protein>
    <recommendedName>
        <fullName evidence="3">Cell division protein ZapB</fullName>
    </recommendedName>
</protein>
<comment type="similarity">
    <text evidence="3">Belongs to the ZapB family.</text>
</comment>
<gene>
    <name evidence="3" type="primary">zapB</name>
    <name evidence="4" type="ORF">DES39_0454</name>
</gene>
<dbReference type="GO" id="GO:0043093">
    <property type="term" value="P:FtsZ-dependent cytokinesis"/>
    <property type="evidence" value="ECO:0007669"/>
    <property type="project" value="UniProtKB-UniRule"/>
</dbReference>
<dbReference type="AlphaFoldDB" id="A0A495RII7"/>
<dbReference type="Gene3D" id="1.20.5.340">
    <property type="match status" value="1"/>
</dbReference>
<comment type="subunit">
    <text evidence="3">Homodimer. The ends of the coiled-coil dimer bind to each other, forming polymers. Interacts with FtsZ.</text>
</comment>
<feature type="coiled-coil region" evidence="3">
    <location>
        <begin position="6"/>
        <end position="68"/>
    </location>
</feature>
<dbReference type="GO" id="GO:0000917">
    <property type="term" value="P:division septum assembly"/>
    <property type="evidence" value="ECO:0007669"/>
    <property type="project" value="UniProtKB-KW"/>
</dbReference>
<proteinExistence type="inferred from homology"/>
<evidence type="ECO:0000256" key="2">
    <source>
        <dbReference type="ARBA" id="ARBA00023210"/>
    </source>
</evidence>